<dbReference type="RefSeq" id="WP_193187308.1">
    <property type="nucleotide sequence ID" value="NZ_JACVXA010000137.1"/>
</dbReference>
<feature type="region of interest" description="Disordered" evidence="1">
    <location>
        <begin position="36"/>
        <end position="74"/>
    </location>
</feature>
<accession>A0A8J6ZHH8</accession>
<keyword evidence="3" id="KW-1185">Reference proteome</keyword>
<feature type="compositionally biased region" description="Low complexity" evidence="1">
    <location>
        <begin position="43"/>
        <end position="55"/>
    </location>
</feature>
<gene>
    <name evidence="2" type="ORF">ICN82_21110</name>
</gene>
<dbReference type="AlphaFoldDB" id="A0A8J6ZHH8"/>
<reference evidence="2" key="1">
    <citation type="submission" date="2020-09" db="EMBL/GenBank/DDBJ databases">
        <title>A novel bacterium of genus Mangrovicoccus, isolated from South China Sea.</title>
        <authorList>
            <person name="Huang H."/>
            <person name="Mo K."/>
            <person name="Hu Y."/>
        </authorList>
    </citation>
    <scope>NUCLEOTIDE SEQUENCE</scope>
    <source>
        <strain evidence="2">HB182678</strain>
    </source>
</reference>
<evidence type="ECO:0000313" key="3">
    <source>
        <dbReference type="Proteomes" id="UP000609121"/>
    </source>
</evidence>
<dbReference type="EMBL" id="JACVXA010000137">
    <property type="protein sequence ID" value="MBE3640700.1"/>
    <property type="molecule type" value="Genomic_DNA"/>
</dbReference>
<protein>
    <submittedName>
        <fullName evidence="2">Uncharacterized protein</fullName>
    </submittedName>
</protein>
<evidence type="ECO:0000313" key="2">
    <source>
        <dbReference type="EMBL" id="MBE3640700.1"/>
    </source>
</evidence>
<name>A0A8J6ZHH8_9RHOB</name>
<comment type="caution">
    <text evidence="2">The sequence shown here is derived from an EMBL/GenBank/DDBJ whole genome shotgun (WGS) entry which is preliminary data.</text>
</comment>
<evidence type="ECO:0000256" key="1">
    <source>
        <dbReference type="SAM" id="MobiDB-lite"/>
    </source>
</evidence>
<dbReference type="Proteomes" id="UP000609121">
    <property type="component" value="Unassembled WGS sequence"/>
</dbReference>
<sequence length="184" mass="19239">MIDFAPALTREEAPPLVVPDKAEEVARAPGHAVLQALAQARSGQAAPPAGRSAAPGPDPGQRRDPGMDPAGGLRSVGHAAAIRRAALEQVLAPAGAPEEPVFAVLFDRWQDVPAAETQEAARRIAGRVMRAPAGERQELHRALAPLLRLRLRRRDCALALLLAMRLGGAFAPPAAAAPPAPQED</sequence>
<proteinExistence type="predicted"/>
<organism evidence="2 3">
    <name type="scientific">Mangrovicoccus algicola</name>
    <dbReference type="NCBI Taxonomy" id="2771008"/>
    <lineage>
        <taxon>Bacteria</taxon>
        <taxon>Pseudomonadati</taxon>
        <taxon>Pseudomonadota</taxon>
        <taxon>Alphaproteobacteria</taxon>
        <taxon>Rhodobacterales</taxon>
        <taxon>Paracoccaceae</taxon>
        <taxon>Mangrovicoccus</taxon>
    </lineage>
</organism>